<keyword evidence="2" id="KW-1185">Reference proteome</keyword>
<dbReference type="EMBL" id="MU275950">
    <property type="protein sequence ID" value="KAI0045497.1"/>
    <property type="molecule type" value="Genomic_DNA"/>
</dbReference>
<reference evidence="1" key="1">
    <citation type="submission" date="2021-02" db="EMBL/GenBank/DDBJ databases">
        <authorList>
            <consortium name="DOE Joint Genome Institute"/>
            <person name="Ahrendt S."/>
            <person name="Looney B.P."/>
            <person name="Miyauchi S."/>
            <person name="Morin E."/>
            <person name="Drula E."/>
            <person name="Courty P.E."/>
            <person name="Chicoki N."/>
            <person name="Fauchery L."/>
            <person name="Kohler A."/>
            <person name="Kuo A."/>
            <person name="Labutti K."/>
            <person name="Pangilinan J."/>
            <person name="Lipzen A."/>
            <person name="Riley R."/>
            <person name="Andreopoulos W."/>
            <person name="He G."/>
            <person name="Johnson J."/>
            <person name="Barry K.W."/>
            <person name="Grigoriev I.V."/>
            <person name="Nagy L."/>
            <person name="Hibbett D."/>
            <person name="Henrissat B."/>
            <person name="Matheny P.B."/>
            <person name="Labbe J."/>
            <person name="Martin F."/>
        </authorList>
    </citation>
    <scope>NUCLEOTIDE SEQUENCE</scope>
    <source>
        <strain evidence="1">FP105234-sp</strain>
    </source>
</reference>
<organism evidence="1 2">
    <name type="scientific">Auriscalpium vulgare</name>
    <dbReference type="NCBI Taxonomy" id="40419"/>
    <lineage>
        <taxon>Eukaryota</taxon>
        <taxon>Fungi</taxon>
        <taxon>Dikarya</taxon>
        <taxon>Basidiomycota</taxon>
        <taxon>Agaricomycotina</taxon>
        <taxon>Agaricomycetes</taxon>
        <taxon>Russulales</taxon>
        <taxon>Auriscalpiaceae</taxon>
        <taxon>Auriscalpium</taxon>
    </lineage>
</organism>
<gene>
    <name evidence="1" type="ORF">FA95DRAFT_121639</name>
</gene>
<dbReference type="Proteomes" id="UP000814033">
    <property type="component" value="Unassembled WGS sequence"/>
</dbReference>
<sequence>MESPQHLRKIQRQRPAGVTVRFTVAISFAYSPKSTNSAAWRTECCESLAPWYTRWRLAADNLSLGLGTQPTNASPSSVNRSFQRPSESSSTARPSSMLFLRHNRTYFLPTCGVFTSSHSFWLRARVVSRSSTSLSVLPHFSESFLWLSALLGPAVTPAPPFSLAS</sequence>
<comment type="caution">
    <text evidence="1">The sequence shown here is derived from an EMBL/GenBank/DDBJ whole genome shotgun (WGS) entry which is preliminary data.</text>
</comment>
<evidence type="ECO:0000313" key="2">
    <source>
        <dbReference type="Proteomes" id="UP000814033"/>
    </source>
</evidence>
<accession>A0ACB8RNP6</accession>
<evidence type="ECO:0000313" key="1">
    <source>
        <dbReference type="EMBL" id="KAI0045497.1"/>
    </source>
</evidence>
<name>A0ACB8RNP6_9AGAM</name>
<proteinExistence type="predicted"/>
<protein>
    <submittedName>
        <fullName evidence="1">Uncharacterized protein</fullName>
    </submittedName>
</protein>
<reference evidence="1" key="2">
    <citation type="journal article" date="2022" name="New Phytol.">
        <title>Evolutionary transition to the ectomycorrhizal habit in the genomes of a hyperdiverse lineage of mushroom-forming fungi.</title>
        <authorList>
            <person name="Looney B."/>
            <person name="Miyauchi S."/>
            <person name="Morin E."/>
            <person name="Drula E."/>
            <person name="Courty P.E."/>
            <person name="Kohler A."/>
            <person name="Kuo A."/>
            <person name="LaButti K."/>
            <person name="Pangilinan J."/>
            <person name="Lipzen A."/>
            <person name="Riley R."/>
            <person name="Andreopoulos W."/>
            <person name="He G."/>
            <person name="Johnson J."/>
            <person name="Nolan M."/>
            <person name="Tritt A."/>
            <person name="Barry K.W."/>
            <person name="Grigoriev I.V."/>
            <person name="Nagy L.G."/>
            <person name="Hibbett D."/>
            <person name="Henrissat B."/>
            <person name="Matheny P.B."/>
            <person name="Labbe J."/>
            <person name="Martin F.M."/>
        </authorList>
    </citation>
    <scope>NUCLEOTIDE SEQUENCE</scope>
    <source>
        <strain evidence="1">FP105234-sp</strain>
    </source>
</reference>